<name>A0A6J4TND9_9ACTN</name>
<sequence>MFSLMNASVSLPGAGVGQGRGVGDAGRQLRIAILGAAGYEHESDAARVECFAWDWLRKVKNLADYDVLVVDLLSLSDPKVIDAEEFKKVLDVGAAGRILGGGEGAIYVLGDPRFDIGYQTSQGRFAKPFLSWTGIEFHWDDRGGVAVERVWDGPENALADFAANVDRYDYSMAHCRVDKDDEDGVWGLWDLDAFNGSAFKAVVEVDDICATRYGLSVAFVASHAILSSQAPVERHVGRRTYRDDGGEPLQRSGPIVFLPKSRLSEEETIELILRDLHGIETSSPEPEWIKDFVAPGQQEIDGAIAETEAGVEALLGRHEELLREREEARRPLELLYQTGDALEEAVWSVLEDLGAEVERPEKGLNASDGWATVRLGGHALEFVLEIKGEEKEHFGFKSLRQLTDWISDGIDREGKEYKGLMVGNGSRTRPPRWRVWPFNRNFAGNAEKRRHAAIRSEDLYVLYLLDRRGELDREGFWRELHRTRGPFDTRPYREKLTAAEAERLASVKEG</sequence>
<accession>A0A6J4TND9</accession>
<dbReference type="AlphaFoldDB" id="A0A6J4TND9"/>
<protein>
    <submittedName>
        <fullName evidence="1">Uncharacterized protein</fullName>
    </submittedName>
</protein>
<evidence type="ECO:0000313" key="1">
    <source>
        <dbReference type="EMBL" id="CAA9526911.1"/>
    </source>
</evidence>
<organism evidence="1">
    <name type="scientific">uncultured Rubrobacteraceae bacterium</name>
    <dbReference type="NCBI Taxonomy" id="349277"/>
    <lineage>
        <taxon>Bacteria</taxon>
        <taxon>Bacillati</taxon>
        <taxon>Actinomycetota</taxon>
        <taxon>Rubrobacteria</taxon>
        <taxon>Rubrobacterales</taxon>
        <taxon>Rubrobacteraceae</taxon>
        <taxon>environmental samples</taxon>
    </lineage>
</organism>
<proteinExistence type="predicted"/>
<reference evidence="1" key="1">
    <citation type="submission" date="2020-02" db="EMBL/GenBank/DDBJ databases">
        <authorList>
            <person name="Meier V. D."/>
        </authorList>
    </citation>
    <scope>NUCLEOTIDE SEQUENCE</scope>
    <source>
        <strain evidence="1">AVDCRST_MAG05</strain>
    </source>
</reference>
<gene>
    <name evidence="1" type="ORF">AVDCRST_MAG05-4054</name>
</gene>
<dbReference type="EMBL" id="CADCVM010000444">
    <property type="protein sequence ID" value="CAA9526911.1"/>
    <property type="molecule type" value="Genomic_DNA"/>
</dbReference>